<dbReference type="PANTHER" id="PTHR43459:SF1">
    <property type="entry name" value="EG:BACN32G11.4 PROTEIN"/>
    <property type="match status" value="1"/>
</dbReference>
<dbReference type="AlphaFoldDB" id="A0A558CTC2"/>
<dbReference type="PANTHER" id="PTHR43459">
    <property type="entry name" value="ENOYL-COA HYDRATASE"/>
    <property type="match status" value="1"/>
</dbReference>
<comment type="caution">
    <text evidence="2">The sequence shown here is derived from an EMBL/GenBank/DDBJ whole genome shotgun (WGS) entry which is preliminary data.</text>
</comment>
<protein>
    <submittedName>
        <fullName evidence="2">Enoyl-CoA hydratase</fullName>
    </submittedName>
</protein>
<gene>
    <name evidence="2" type="ORF">FHK82_14360</name>
</gene>
<dbReference type="GO" id="GO:0003824">
    <property type="term" value="F:catalytic activity"/>
    <property type="evidence" value="ECO:0007669"/>
    <property type="project" value="UniProtKB-ARBA"/>
</dbReference>
<evidence type="ECO:0000313" key="2">
    <source>
        <dbReference type="EMBL" id="TVT51996.1"/>
    </source>
</evidence>
<dbReference type="InterPro" id="IPR001753">
    <property type="entry name" value="Enoyl-CoA_hydra/iso"/>
</dbReference>
<dbReference type="Pfam" id="PF00378">
    <property type="entry name" value="ECH_1"/>
    <property type="match status" value="1"/>
</dbReference>
<dbReference type="EMBL" id="VMRY01000078">
    <property type="protein sequence ID" value="TVT51996.1"/>
    <property type="molecule type" value="Genomic_DNA"/>
</dbReference>
<dbReference type="Proteomes" id="UP000317355">
    <property type="component" value="Unassembled WGS sequence"/>
</dbReference>
<proteinExistence type="inferred from homology"/>
<organism evidence="2 3">
    <name type="scientific">Sedimenticola thiotaurini</name>
    <dbReference type="NCBI Taxonomy" id="1543721"/>
    <lineage>
        <taxon>Bacteria</taxon>
        <taxon>Pseudomonadati</taxon>
        <taxon>Pseudomonadota</taxon>
        <taxon>Gammaproteobacteria</taxon>
        <taxon>Chromatiales</taxon>
        <taxon>Sedimenticolaceae</taxon>
        <taxon>Sedimenticola</taxon>
    </lineage>
</organism>
<dbReference type="InterPro" id="IPR014748">
    <property type="entry name" value="Enoyl-CoA_hydra_C"/>
</dbReference>
<comment type="similarity">
    <text evidence="1">Belongs to the enoyl-CoA hydratase/isomerase family.</text>
</comment>
<dbReference type="CDD" id="cd06558">
    <property type="entry name" value="crotonase-like"/>
    <property type="match status" value="1"/>
</dbReference>
<dbReference type="InterPro" id="IPR029045">
    <property type="entry name" value="ClpP/crotonase-like_dom_sf"/>
</dbReference>
<sequence>MVETVRIEQQGAVVIVTLNRPASLNSLDSEMSYQLRDGFAVIAEDKSIRAVVLTGEGSHFMAGGDIAFFKKSLELSPYDRKEKVTELISVVHEFISTLRTMPQPVIASVRGNVAGFGMSLVAASDLAIAADNALFTQAYSQIGTSPDGGNTFFLPRAIGTKRAMAMTLLNEPVDAKQAVAMGLINKVVSDDELEAATLKLAARLAQGPTQAYARAKQLMNSTMGNTLQQQLDAEQVRFANCSVSHDFAEGVTAFMEKRKADFNGE</sequence>
<dbReference type="SUPFAM" id="SSF52096">
    <property type="entry name" value="ClpP/crotonase"/>
    <property type="match status" value="1"/>
</dbReference>
<reference evidence="2 3" key="1">
    <citation type="submission" date="2019-07" db="EMBL/GenBank/DDBJ databases">
        <title>The pathways for chlorine oxyanion respiration interact through the shared metabolite chlorate.</title>
        <authorList>
            <person name="Barnum T.P."/>
            <person name="Cheng Y."/>
            <person name="Hill K.A."/>
            <person name="Lucas L.N."/>
            <person name="Carlson H.K."/>
            <person name="Coates J.D."/>
        </authorList>
    </citation>
    <scope>NUCLEOTIDE SEQUENCE [LARGE SCALE GENOMIC DNA]</scope>
    <source>
        <strain evidence="2">BK-3</strain>
    </source>
</reference>
<evidence type="ECO:0000256" key="1">
    <source>
        <dbReference type="ARBA" id="ARBA00005254"/>
    </source>
</evidence>
<name>A0A558CTC2_9GAMM</name>
<accession>A0A558CTC2</accession>
<dbReference type="Gene3D" id="3.90.226.10">
    <property type="entry name" value="2-enoyl-CoA Hydratase, Chain A, domain 1"/>
    <property type="match status" value="1"/>
</dbReference>
<evidence type="ECO:0000313" key="3">
    <source>
        <dbReference type="Proteomes" id="UP000317355"/>
    </source>
</evidence>
<dbReference type="Gene3D" id="1.10.12.10">
    <property type="entry name" value="Lyase 2-enoyl-coa Hydratase, Chain A, domain 2"/>
    <property type="match status" value="1"/>
</dbReference>